<reference evidence="2" key="1">
    <citation type="journal article" date="2010" name="Genome Res.">
        <title>Population genomic sequencing of Coccidioides fungi reveals recent hybridization and transposon control.</title>
        <authorList>
            <person name="Neafsey D.E."/>
            <person name="Barker B.M."/>
            <person name="Sharpton T.J."/>
            <person name="Stajich J.E."/>
            <person name="Park D.J."/>
            <person name="Whiston E."/>
            <person name="Hung C.-Y."/>
            <person name="McMahan C."/>
            <person name="White J."/>
            <person name="Sykes S."/>
            <person name="Heiman D."/>
            <person name="Young S."/>
            <person name="Zeng Q."/>
            <person name="Abouelleil A."/>
            <person name="Aftuck L."/>
            <person name="Bessette D."/>
            <person name="Brown A."/>
            <person name="FitzGerald M."/>
            <person name="Lui A."/>
            <person name="Macdonald J.P."/>
            <person name="Priest M."/>
            <person name="Orbach M.J."/>
            <person name="Galgiani J.N."/>
            <person name="Kirkland T.N."/>
            <person name="Cole G.T."/>
            <person name="Birren B.W."/>
            <person name="Henn M.R."/>
            <person name="Taylor J.W."/>
            <person name="Rounsley S.D."/>
        </authorList>
    </citation>
    <scope>NUCLEOTIDE SEQUENCE [LARGE SCALE GENOMIC DNA]</scope>
    <source>
        <strain evidence="2">H538.4</strain>
    </source>
</reference>
<sequence>MEKIITIASQAIHRKHKANAGIKNVRLNNTVQIIHEYLHWQKQGFWHSVKKFLPAEDNSHLNSFLKISWCVDILDTEKQTQSVINDNLIQSAAKVCGGTLEFMLRKIYNENWDTIDSQEKATCQYRLKRCIELGKRWQNMSDWLSFSTVILCRNKLAIIINQLVCHTVFSHILTAFPNTIEIFKKLDFGQDLLHSNTTLPKLNTTWIAENIIRYFQGIQQPYESRKRSQF</sequence>
<accession>A0A0J8RGG3</accession>
<gene>
    <name evidence="1" type="ORF">CIHG_02041</name>
</gene>
<proteinExistence type="predicted"/>
<dbReference type="EMBL" id="DS016984">
    <property type="protein sequence ID" value="KMU84255.1"/>
    <property type="molecule type" value="Genomic_DNA"/>
</dbReference>
<dbReference type="VEuPathDB" id="FungiDB:CIHG_02041"/>
<protein>
    <submittedName>
        <fullName evidence="1">Uncharacterized protein</fullName>
    </submittedName>
</protein>
<dbReference type="AlphaFoldDB" id="A0A0J8RGG3"/>
<evidence type="ECO:0000313" key="1">
    <source>
        <dbReference type="EMBL" id="KMU84255.1"/>
    </source>
</evidence>
<name>A0A0J8RGG3_COCIT</name>
<evidence type="ECO:0000313" key="2">
    <source>
        <dbReference type="Proteomes" id="UP000054563"/>
    </source>
</evidence>
<organism evidence="1 2">
    <name type="scientific">Coccidioides immitis H538.4</name>
    <dbReference type="NCBI Taxonomy" id="396776"/>
    <lineage>
        <taxon>Eukaryota</taxon>
        <taxon>Fungi</taxon>
        <taxon>Dikarya</taxon>
        <taxon>Ascomycota</taxon>
        <taxon>Pezizomycotina</taxon>
        <taxon>Eurotiomycetes</taxon>
        <taxon>Eurotiomycetidae</taxon>
        <taxon>Onygenales</taxon>
        <taxon>Onygenaceae</taxon>
        <taxon>Coccidioides</taxon>
    </lineage>
</organism>
<dbReference type="Proteomes" id="UP000054563">
    <property type="component" value="Unassembled WGS sequence"/>
</dbReference>